<comment type="caution">
    <text evidence="3">The sequence shown here is derived from an EMBL/GenBank/DDBJ whole genome shotgun (WGS) entry which is preliminary data.</text>
</comment>
<reference evidence="3" key="1">
    <citation type="submission" date="2022-12" db="EMBL/GenBank/DDBJ databases">
        <authorList>
            <person name="Petersen C."/>
        </authorList>
    </citation>
    <scope>NUCLEOTIDE SEQUENCE</scope>
    <source>
        <strain evidence="3">IBT 16125</strain>
    </source>
</reference>
<dbReference type="AlphaFoldDB" id="A0AAD6C3W1"/>
<feature type="region of interest" description="Disordered" evidence="1">
    <location>
        <begin position="1"/>
        <end position="27"/>
    </location>
</feature>
<gene>
    <name evidence="3" type="ORF">N7458_008501</name>
</gene>
<dbReference type="Pfam" id="PF12937">
    <property type="entry name" value="F-box-like"/>
    <property type="match status" value="1"/>
</dbReference>
<dbReference type="SUPFAM" id="SSF81383">
    <property type="entry name" value="F-box domain"/>
    <property type="match status" value="1"/>
</dbReference>
<evidence type="ECO:0000259" key="2">
    <source>
        <dbReference type="PROSITE" id="PS50181"/>
    </source>
</evidence>
<proteinExistence type="predicted"/>
<dbReference type="PROSITE" id="PS50181">
    <property type="entry name" value="FBOX"/>
    <property type="match status" value="1"/>
</dbReference>
<dbReference type="RefSeq" id="XP_056764709.1">
    <property type="nucleotide sequence ID" value="XM_056911883.1"/>
</dbReference>
<dbReference type="Proteomes" id="UP001213681">
    <property type="component" value="Unassembled WGS sequence"/>
</dbReference>
<name>A0AAD6C3W1_9EURO</name>
<protein>
    <submittedName>
        <fullName evidence="3">F-box domain protein</fullName>
    </submittedName>
</protein>
<dbReference type="InterPro" id="IPR036047">
    <property type="entry name" value="F-box-like_dom_sf"/>
</dbReference>
<evidence type="ECO:0000313" key="4">
    <source>
        <dbReference type="Proteomes" id="UP001213681"/>
    </source>
</evidence>
<evidence type="ECO:0000256" key="1">
    <source>
        <dbReference type="SAM" id="MobiDB-lite"/>
    </source>
</evidence>
<dbReference type="GeneID" id="81602126"/>
<evidence type="ECO:0000313" key="3">
    <source>
        <dbReference type="EMBL" id="KAJ5444629.1"/>
    </source>
</evidence>
<dbReference type="CDD" id="cd09917">
    <property type="entry name" value="F-box_SF"/>
    <property type="match status" value="1"/>
</dbReference>
<feature type="domain" description="F-box" evidence="2">
    <location>
        <begin position="28"/>
        <end position="61"/>
    </location>
</feature>
<organism evidence="3 4">
    <name type="scientific">Penicillium daleae</name>
    <dbReference type="NCBI Taxonomy" id="63821"/>
    <lineage>
        <taxon>Eukaryota</taxon>
        <taxon>Fungi</taxon>
        <taxon>Dikarya</taxon>
        <taxon>Ascomycota</taxon>
        <taxon>Pezizomycotina</taxon>
        <taxon>Eurotiomycetes</taxon>
        <taxon>Eurotiomycetidae</taxon>
        <taxon>Eurotiales</taxon>
        <taxon>Aspergillaceae</taxon>
        <taxon>Penicillium</taxon>
    </lineage>
</organism>
<dbReference type="InterPro" id="IPR001810">
    <property type="entry name" value="F-box_dom"/>
</dbReference>
<sequence>MPTFGVNQPVREPPNPQGHPQEPDPAMAKGLRFLPVEILTMIFRNLPAEDLVRIARTSHTFTESAAYILRTRMSHAFEIPEPTLLFTFGPPDTYPESVKCIYMGISGLSSSPEGQQVMTDAFAIFHPTPYSPADMPTGGPSVDESLTREVVFEESEKFAQFTGNLSLVLALEIAFIADGTTIGGKMVIRLQRDWLEKESSKIISLDHQNTIKILVEVRKMGVDTFEIRVTELHICAARMLVALEKTKDTKNRGIEHIRLPVALPAGNNRSGSGVFRGSRVNRPP</sequence>
<reference evidence="3" key="2">
    <citation type="journal article" date="2023" name="IMA Fungus">
        <title>Comparative genomic study of the Penicillium genus elucidates a diverse pangenome and 15 lateral gene transfer events.</title>
        <authorList>
            <person name="Petersen C."/>
            <person name="Sorensen T."/>
            <person name="Nielsen M.R."/>
            <person name="Sondergaard T.E."/>
            <person name="Sorensen J.L."/>
            <person name="Fitzpatrick D.A."/>
            <person name="Frisvad J.C."/>
            <person name="Nielsen K.L."/>
        </authorList>
    </citation>
    <scope>NUCLEOTIDE SEQUENCE</scope>
    <source>
        <strain evidence="3">IBT 16125</strain>
    </source>
</reference>
<accession>A0AAD6C3W1</accession>
<dbReference type="EMBL" id="JAPVEA010000007">
    <property type="protein sequence ID" value="KAJ5444629.1"/>
    <property type="molecule type" value="Genomic_DNA"/>
</dbReference>
<keyword evidence="4" id="KW-1185">Reference proteome</keyword>